<dbReference type="AlphaFoldDB" id="A0A124BYC0"/>
<proteinExistence type="predicted"/>
<dbReference type="VEuPathDB" id="FungiDB:M747DRAFT_355088"/>
<dbReference type="VEuPathDB" id="FungiDB:An12g04100"/>
<dbReference type="Proteomes" id="UP000068243">
    <property type="component" value="Unassembled WGS sequence"/>
</dbReference>
<sequence>MEYTQARRINVEIVRKISTSEDEILADKIDFDLTMDSVHQWYVQVRGKLKKWHLQDLVNLELPHPPKDDSSTWENWKYLSDCVKIYILHNIPKGYIFDPRFTPQATEYADVLLKTCLKIASTPIAKNLVIRYRGLMDFSQSAPHVLYKDDVELLARIVSSCNELDPTFISPLQATCILLSRLSMRHSEGNNYAHIIYARTTPEEASNMTWDDFNKLWEELLHMNIS</sequence>
<name>A0A124BYC0_ASPNG</name>
<dbReference type="VEuPathDB" id="FungiDB:ASPNIDRAFT2_1172489"/>
<evidence type="ECO:0000313" key="2">
    <source>
        <dbReference type="Proteomes" id="UP000068243"/>
    </source>
</evidence>
<protein>
    <submittedName>
        <fullName evidence="1">Similar to An12g04100</fullName>
    </submittedName>
</protein>
<evidence type="ECO:0000313" key="1">
    <source>
        <dbReference type="EMBL" id="GAQ45021.1"/>
    </source>
</evidence>
<dbReference type="VEuPathDB" id="FungiDB:ATCC64974_38010"/>
<gene>
    <name evidence="1" type="ORF">ABL_07682</name>
</gene>
<reference evidence="2" key="1">
    <citation type="journal article" date="2016" name="Genome Announc.">
        <title>Draft genome sequence of Aspergillus niger strain An76.</title>
        <authorList>
            <person name="Gong W."/>
            <person name="Cheng Z."/>
            <person name="Zhang H."/>
            <person name="Liu L."/>
            <person name="Gao P."/>
            <person name="Wang L."/>
        </authorList>
    </citation>
    <scope>NUCLEOTIDE SEQUENCE [LARGE SCALE GENOMIC DNA]</scope>
    <source>
        <strain evidence="2">An76</strain>
    </source>
</reference>
<dbReference type="OMA" id="SSTWENW"/>
<dbReference type="OrthoDB" id="4381430at2759"/>
<comment type="caution">
    <text evidence="1">The sequence shown here is derived from an EMBL/GenBank/DDBJ whole genome shotgun (WGS) entry which is preliminary data.</text>
</comment>
<accession>A0A124BYC0</accession>
<dbReference type="EMBL" id="BCMY01000014">
    <property type="protein sequence ID" value="GAQ45021.1"/>
    <property type="molecule type" value="Genomic_DNA"/>
</dbReference>
<organism evidence="1 2">
    <name type="scientific">Aspergillus niger</name>
    <dbReference type="NCBI Taxonomy" id="5061"/>
    <lineage>
        <taxon>Eukaryota</taxon>
        <taxon>Fungi</taxon>
        <taxon>Dikarya</taxon>
        <taxon>Ascomycota</taxon>
        <taxon>Pezizomycotina</taxon>
        <taxon>Eurotiomycetes</taxon>
        <taxon>Eurotiomycetidae</taxon>
        <taxon>Eurotiales</taxon>
        <taxon>Aspergillaceae</taxon>
        <taxon>Aspergillus</taxon>
        <taxon>Aspergillus subgen. Circumdati</taxon>
    </lineage>
</organism>